<evidence type="ECO:0000256" key="1">
    <source>
        <dbReference type="SAM" id="Phobius"/>
    </source>
</evidence>
<keyword evidence="1" id="KW-1133">Transmembrane helix</keyword>
<dbReference type="Pfam" id="PF25155">
    <property type="entry name" value="NTF2_YvbJ"/>
    <property type="match status" value="1"/>
</dbReference>
<dbReference type="Pfam" id="PF22813">
    <property type="entry name" value="TcaA_2nd"/>
    <property type="match status" value="1"/>
</dbReference>
<dbReference type="RefSeq" id="WP_142506817.1">
    <property type="nucleotide sequence ID" value="NZ_FXTI01000017.1"/>
</dbReference>
<evidence type="ECO:0000313" key="6">
    <source>
        <dbReference type="Proteomes" id="UP000315636"/>
    </source>
</evidence>
<feature type="domain" description="YvbJ-like NTF2-like" evidence="4">
    <location>
        <begin position="318"/>
        <end position="441"/>
    </location>
</feature>
<feature type="domain" description="TcaA 4th" evidence="3">
    <location>
        <begin position="236"/>
        <end position="304"/>
    </location>
</feature>
<protein>
    <recommendedName>
        <fullName evidence="7">PEGA domain-containing protein</fullName>
    </recommendedName>
</protein>
<reference evidence="5 6" key="1">
    <citation type="submission" date="2017-05" db="EMBL/GenBank/DDBJ databases">
        <authorList>
            <person name="Varghese N."/>
            <person name="Submissions S."/>
        </authorList>
    </citation>
    <scope>NUCLEOTIDE SEQUENCE [LARGE SCALE GENOMIC DNA]</scope>
    <source>
        <strain evidence="5 6">DSM 45474</strain>
    </source>
</reference>
<dbReference type="GO" id="GO:0005886">
    <property type="term" value="C:plasma membrane"/>
    <property type="evidence" value="ECO:0007669"/>
    <property type="project" value="UniProtKB-SubCell"/>
</dbReference>
<evidence type="ECO:0000259" key="4">
    <source>
        <dbReference type="Pfam" id="PF25155"/>
    </source>
</evidence>
<evidence type="ECO:0008006" key="7">
    <source>
        <dbReference type="Google" id="ProtNLM"/>
    </source>
</evidence>
<name>A0A521FEB2_9BACL</name>
<feature type="transmembrane region" description="Helical" evidence="1">
    <location>
        <begin position="25"/>
        <end position="42"/>
    </location>
</feature>
<keyword evidence="6" id="KW-1185">Reference proteome</keyword>
<dbReference type="InterPro" id="IPR056902">
    <property type="entry name" value="NTF2_YvbJ"/>
</dbReference>
<dbReference type="Proteomes" id="UP000315636">
    <property type="component" value="Unassembled WGS sequence"/>
</dbReference>
<gene>
    <name evidence="5" type="ORF">SAMN06264849_11748</name>
</gene>
<dbReference type="InterPro" id="IPR054529">
    <property type="entry name" value="TcaA_2nd"/>
</dbReference>
<dbReference type="PANTHER" id="PTHR40038">
    <property type="entry name" value="MEMBRANE-ASSOCIATED PROTEIN TCAA"/>
    <property type="match status" value="1"/>
</dbReference>
<evidence type="ECO:0000313" key="5">
    <source>
        <dbReference type="EMBL" id="SMO94517.1"/>
    </source>
</evidence>
<dbReference type="EMBL" id="FXTI01000017">
    <property type="protein sequence ID" value="SMO94517.1"/>
    <property type="molecule type" value="Genomic_DNA"/>
</dbReference>
<dbReference type="Pfam" id="PF22820">
    <property type="entry name" value="TcaA_3rd_4th"/>
    <property type="match status" value="1"/>
</dbReference>
<dbReference type="PANTHER" id="PTHR40038:SF1">
    <property type="entry name" value="MEMBRANE-ASSOCIATED PROTEIN TCAA"/>
    <property type="match status" value="1"/>
</dbReference>
<accession>A0A521FEB2</accession>
<dbReference type="OrthoDB" id="1895190at2"/>
<organism evidence="5 6">
    <name type="scientific">Melghirimyces algeriensis</name>
    <dbReference type="NCBI Taxonomy" id="910412"/>
    <lineage>
        <taxon>Bacteria</taxon>
        <taxon>Bacillati</taxon>
        <taxon>Bacillota</taxon>
        <taxon>Bacilli</taxon>
        <taxon>Bacillales</taxon>
        <taxon>Thermoactinomycetaceae</taxon>
        <taxon>Melghirimyces</taxon>
    </lineage>
</organism>
<feature type="domain" description="TcaA second" evidence="2">
    <location>
        <begin position="47"/>
        <end position="129"/>
    </location>
</feature>
<evidence type="ECO:0000259" key="2">
    <source>
        <dbReference type="Pfam" id="PF22813"/>
    </source>
</evidence>
<evidence type="ECO:0000259" key="3">
    <source>
        <dbReference type="Pfam" id="PF22820"/>
    </source>
</evidence>
<dbReference type="AlphaFoldDB" id="A0A521FEB2"/>
<dbReference type="InterPro" id="IPR054530">
    <property type="entry name" value="TcaA_4th"/>
</dbReference>
<proteinExistence type="predicted"/>
<sequence length="461" mass="52514">MKANSFIKQVKQSLGSLIKNHRKKLMIGGGIAGLILLIFIIASPSDPQELVKEFELAVATGDVDTVESMIDLDGDLEMDEKRIKQFVDHMQKNEKDYMELTWLLNAQAAHHAESDDVLNYATDGMTVEEMMNAGTYYVKKTEIPLLPDQYSIGVRPYYLQLKTTEPGVKVKVDGEKAFTSKKGTLEKRYGPVMPGIYKVDAKKKFEYADLSTSDEINIFDEHTDKKLVSVDLELIGETIEVESNVGDTLLFVNGKKVGKVEKFEAFGPVSKNGTITLHGEQTFPWGKGKSEKVSVDENTTTVDVTPDPFSEKNVRKQIVQLINNYAKQYVKAHKTQNADVYTTLTDSLKNDEAEEIASDKEFERTYKGKAIGTRIDFGSYEFKKDEETDRYQVEITVEFHKKERTYRSWDDGDEPLEEKIFQNKVTLLYFEEKKKWLIAGFDYDFGQSEMEGKEVVKSEFK</sequence>
<keyword evidence="1" id="KW-0472">Membrane</keyword>
<keyword evidence="1" id="KW-0812">Transmembrane</keyword>